<protein>
    <submittedName>
        <fullName evidence="2">Uncharacterized protein</fullName>
    </submittedName>
</protein>
<dbReference type="EMBL" id="JAYMYR010000002">
    <property type="protein sequence ID" value="KAK7377776.1"/>
    <property type="molecule type" value="Genomic_DNA"/>
</dbReference>
<comment type="caution">
    <text evidence="2">The sequence shown here is derived from an EMBL/GenBank/DDBJ whole genome shotgun (WGS) entry which is preliminary data.</text>
</comment>
<evidence type="ECO:0000256" key="1">
    <source>
        <dbReference type="SAM" id="MobiDB-lite"/>
    </source>
</evidence>
<reference evidence="2 3" key="1">
    <citation type="submission" date="2024-01" db="EMBL/GenBank/DDBJ databases">
        <title>The genomes of 5 underutilized Papilionoideae crops provide insights into root nodulation and disease resistanc.</title>
        <authorList>
            <person name="Jiang F."/>
        </authorList>
    </citation>
    <scope>NUCLEOTIDE SEQUENCE [LARGE SCALE GENOMIC DNA]</scope>
    <source>
        <strain evidence="2">JINMINGXINNONG_FW02</strain>
        <tissue evidence="2">Leaves</tissue>
    </source>
</reference>
<accession>A0AAN9NR96</accession>
<organism evidence="2 3">
    <name type="scientific">Phaseolus coccineus</name>
    <name type="common">Scarlet runner bean</name>
    <name type="synonym">Phaseolus multiflorus</name>
    <dbReference type="NCBI Taxonomy" id="3886"/>
    <lineage>
        <taxon>Eukaryota</taxon>
        <taxon>Viridiplantae</taxon>
        <taxon>Streptophyta</taxon>
        <taxon>Embryophyta</taxon>
        <taxon>Tracheophyta</taxon>
        <taxon>Spermatophyta</taxon>
        <taxon>Magnoliopsida</taxon>
        <taxon>eudicotyledons</taxon>
        <taxon>Gunneridae</taxon>
        <taxon>Pentapetalae</taxon>
        <taxon>rosids</taxon>
        <taxon>fabids</taxon>
        <taxon>Fabales</taxon>
        <taxon>Fabaceae</taxon>
        <taxon>Papilionoideae</taxon>
        <taxon>50 kb inversion clade</taxon>
        <taxon>NPAAA clade</taxon>
        <taxon>indigoferoid/millettioid clade</taxon>
        <taxon>Phaseoleae</taxon>
        <taxon>Phaseolus</taxon>
    </lineage>
</organism>
<keyword evidence="3" id="KW-1185">Reference proteome</keyword>
<evidence type="ECO:0000313" key="3">
    <source>
        <dbReference type="Proteomes" id="UP001374584"/>
    </source>
</evidence>
<gene>
    <name evidence="2" type="ORF">VNO80_03208</name>
</gene>
<sequence>MGPGEGAAMSRSGQPSDYAKESRPGGLTHSGSPRLWSLTKQRGLDLCPLMNRMGGLSLLLHLERYYESSVPDSIAATIWYTGTTKKSHAYVTIVTVGLSWTPVGHASGFHSHHHIDDQSPRVVP</sequence>
<name>A0AAN9NR96_PHACN</name>
<proteinExistence type="predicted"/>
<feature type="region of interest" description="Disordered" evidence="1">
    <location>
        <begin position="1"/>
        <end position="34"/>
    </location>
</feature>
<evidence type="ECO:0000313" key="2">
    <source>
        <dbReference type="EMBL" id="KAK7377776.1"/>
    </source>
</evidence>
<dbReference type="AlphaFoldDB" id="A0AAN9NR96"/>
<dbReference type="Proteomes" id="UP001374584">
    <property type="component" value="Unassembled WGS sequence"/>
</dbReference>